<dbReference type="AlphaFoldDB" id="A0A8J6B5Y9"/>
<evidence type="ECO:0000313" key="1">
    <source>
        <dbReference type="EMBL" id="KAG9394969.1"/>
    </source>
</evidence>
<reference evidence="1" key="1">
    <citation type="submission" date="2021-05" db="EMBL/GenBank/DDBJ databases">
        <title>A free-living protist that lacks canonical eukaryotic 1 DNA replication and segregation systems.</title>
        <authorList>
            <person name="Salas-Leiva D.E."/>
            <person name="Tromer E.C."/>
            <person name="Curtis B.A."/>
            <person name="Jerlstrom-Hultqvist J."/>
            <person name="Kolisko M."/>
            <person name="Yi Z."/>
            <person name="Salas-Leiva J.S."/>
            <person name="Gallot-Lavallee L."/>
            <person name="Kops G.J.P.L."/>
            <person name="Archibald J.M."/>
            <person name="Simpson A.G.B."/>
            <person name="Roger A.J."/>
        </authorList>
    </citation>
    <scope>NUCLEOTIDE SEQUENCE</scope>
    <source>
        <strain evidence="1">BICM</strain>
    </source>
</reference>
<accession>A0A8J6B5Y9</accession>
<sequence>MPNCADFSPSEDVVTQWNDTNTDIQSLVYNTLADPYIWQFEELIHTAVGQVIATDSQYATCNEYMHTMMFKPYSGTHSEWDDVLKTKHRRICIIRAIESLNGIAVKFPDILEVSGVGLTAAALERELMDLIMGGLVSGAIDSESQAVEVTGYIDLDVCEERRAAADALLAKWLGRISV</sequence>
<dbReference type="Proteomes" id="UP000717585">
    <property type="component" value="Unassembled WGS sequence"/>
</dbReference>
<name>A0A8J6B5Y9_9EUKA</name>
<organism evidence="1 2">
    <name type="scientific">Carpediemonas membranifera</name>
    <dbReference type="NCBI Taxonomy" id="201153"/>
    <lineage>
        <taxon>Eukaryota</taxon>
        <taxon>Metamonada</taxon>
        <taxon>Carpediemonas-like organisms</taxon>
        <taxon>Carpediemonas</taxon>
    </lineage>
</organism>
<evidence type="ECO:0008006" key="3">
    <source>
        <dbReference type="Google" id="ProtNLM"/>
    </source>
</evidence>
<gene>
    <name evidence="1" type="ORF">J8273_0177</name>
</gene>
<dbReference type="EMBL" id="JAHDYR010000012">
    <property type="protein sequence ID" value="KAG9394969.1"/>
    <property type="molecule type" value="Genomic_DNA"/>
</dbReference>
<comment type="caution">
    <text evidence="1">The sequence shown here is derived from an EMBL/GenBank/DDBJ whole genome shotgun (WGS) entry which is preliminary data.</text>
</comment>
<protein>
    <recommendedName>
        <fullName evidence="3">PCI domain-containing protein</fullName>
    </recommendedName>
</protein>
<evidence type="ECO:0000313" key="2">
    <source>
        <dbReference type="Proteomes" id="UP000717585"/>
    </source>
</evidence>
<proteinExistence type="predicted"/>
<keyword evidence="2" id="KW-1185">Reference proteome</keyword>
<dbReference type="OrthoDB" id="636773at2759"/>